<evidence type="ECO:0000256" key="2">
    <source>
        <dbReference type="ARBA" id="ARBA00022475"/>
    </source>
</evidence>
<dbReference type="Proteomes" id="UP000095349">
    <property type="component" value="Chromosome"/>
</dbReference>
<feature type="transmembrane region" description="Helical" evidence="6">
    <location>
        <begin position="898"/>
        <end position="919"/>
    </location>
</feature>
<evidence type="ECO:0000256" key="5">
    <source>
        <dbReference type="ARBA" id="ARBA00023136"/>
    </source>
</evidence>
<evidence type="ECO:0000256" key="6">
    <source>
        <dbReference type="SAM" id="Phobius"/>
    </source>
</evidence>
<dbReference type="GeneID" id="33066878"/>
<dbReference type="InterPro" id="IPR003838">
    <property type="entry name" value="ABC3_permease_C"/>
</dbReference>
<evidence type="ECO:0000313" key="9">
    <source>
        <dbReference type="Proteomes" id="UP000095349"/>
    </source>
</evidence>
<feature type="transmembrane region" description="Helical" evidence="6">
    <location>
        <begin position="500"/>
        <end position="518"/>
    </location>
</feature>
<keyword evidence="9" id="KW-1185">Reference proteome</keyword>
<dbReference type="RefSeq" id="WP_069978672.1">
    <property type="nucleotide sequence ID" value="NZ_CP017316.1"/>
</dbReference>
<accession>A0A1D8G8P6</accession>
<reference evidence="8 9" key="1">
    <citation type="submission" date="2016-09" db="EMBL/GenBank/DDBJ databases">
        <title>Streptomyces rubrolavendulae MJM4426 Genome sequencing and assembly.</title>
        <authorList>
            <person name="Kim J.-G."/>
        </authorList>
    </citation>
    <scope>NUCLEOTIDE SEQUENCE [LARGE SCALE GENOMIC DNA]</scope>
    <source>
        <strain evidence="8 9">MJM4426</strain>
    </source>
</reference>
<feature type="transmembrane region" description="Helical" evidence="6">
    <location>
        <begin position="409"/>
        <end position="429"/>
    </location>
</feature>
<dbReference type="EMBL" id="CP017316">
    <property type="protein sequence ID" value="AOT61821.1"/>
    <property type="molecule type" value="Genomic_DNA"/>
</dbReference>
<protein>
    <submittedName>
        <fullName evidence="8">FtsX-like permease family protein</fullName>
    </submittedName>
</protein>
<keyword evidence="2" id="KW-1003">Cell membrane</keyword>
<evidence type="ECO:0000256" key="1">
    <source>
        <dbReference type="ARBA" id="ARBA00004651"/>
    </source>
</evidence>
<keyword evidence="5 6" id="KW-0472">Membrane</keyword>
<dbReference type="AlphaFoldDB" id="A0A1D8G8P6"/>
<comment type="subcellular location">
    <subcellularLocation>
        <location evidence="1">Cell membrane</location>
        <topology evidence="1">Multi-pass membrane protein</topology>
    </subcellularLocation>
</comment>
<dbReference type="Pfam" id="PF02687">
    <property type="entry name" value="FtsX"/>
    <property type="match status" value="1"/>
</dbReference>
<feature type="transmembrane region" description="Helical" evidence="6">
    <location>
        <begin position="791"/>
        <end position="817"/>
    </location>
</feature>
<feature type="transmembrane region" description="Helical" evidence="6">
    <location>
        <begin position="373"/>
        <end position="397"/>
    </location>
</feature>
<evidence type="ECO:0000313" key="8">
    <source>
        <dbReference type="EMBL" id="AOT61821.1"/>
    </source>
</evidence>
<evidence type="ECO:0000256" key="4">
    <source>
        <dbReference type="ARBA" id="ARBA00022989"/>
    </source>
</evidence>
<feature type="transmembrane region" description="Helical" evidence="6">
    <location>
        <begin position="539"/>
        <end position="565"/>
    </location>
</feature>
<evidence type="ECO:0000256" key="3">
    <source>
        <dbReference type="ARBA" id="ARBA00022692"/>
    </source>
</evidence>
<gene>
    <name evidence="8" type="ORF">A4G23_04712</name>
</gene>
<feature type="transmembrane region" description="Helical" evidence="6">
    <location>
        <begin position="329"/>
        <end position="352"/>
    </location>
</feature>
<feature type="transmembrane region" description="Helical" evidence="6">
    <location>
        <begin position="450"/>
        <end position="470"/>
    </location>
</feature>
<dbReference type="KEGG" id="srn:A4G23_04712"/>
<feature type="transmembrane region" description="Helical" evidence="6">
    <location>
        <begin position="838"/>
        <end position="863"/>
    </location>
</feature>
<proteinExistence type="predicted"/>
<dbReference type="PATRIC" id="fig|285473.5.peg.4966"/>
<dbReference type="OrthoDB" id="3846564at2"/>
<feature type="domain" description="ABC3 transporter permease C-terminal" evidence="7">
    <location>
        <begin position="799"/>
        <end position="921"/>
    </location>
</feature>
<evidence type="ECO:0000259" key="7">
    <source>
        <dbReference type="Pfam" id="PF02687"/>
    </source>
</evidence>
<name>A0A1D8G8P6_9ACTN</name>
<dbReference type="GO" id="GO:0005886">
    <property type="term" value="C:plasma membrane"/>
    <property type="evidence" value="ECO:0007669"/>
    <property type="project" value="UniProtKB-SubCell"/>
</dbReference>
<dbReference type="STRING" id="285473.A4G23_04712"/>
<organism evidence="8 9">
    <name type="scientific">Streptomyces rubrolavendulae</name>
    <dbReference type="NCBI Taxonomy" id="285473"/>
    <lineage>
        <taxon>Bacteria</taxon>
        <taxon>Bacillati</taxon>
        <taxon>Actinomycetota</taxon>
        <taxon>Actinomycetes</taxon>
        <taxon>Kitasatosporales</taxon>
        <taxon>Streptomycetaceae</taxon>
        <taxon>Streptomyces</taxon>
    </lineage>
</organism>
<keyword evidence="4 6" id="KW-1133">Transmembrane helix</keyword>
<sequence>MRAVAPWVRTRLRTAPGAAVALLVLTLATAFPAAALPRAMDAYAAAGLRHGLATAPPERGAIALTDTPWRGESGSSADPLDPAVLAERYRRVVAALPAPLRADPAESAYGARTGTPLAASDPWVPQLDGGRTVFTLSAQHGVDRHAVVREGRLPRAARGSVTEGTDAVEAAVTAATARTLAIRPGAVVHLPRPMGGAPLAVRVTGVVEPVRPDGGYWAFEPVLRAPVRLVKEGPAPRPYWHGALLLAPDAAPVLRSASPDGEAYWRIAVDPAGLGADDTRALRTAVASVEDGPVRAELGEAFSPELFVETALDDVLLGVDRTLAGLDPVVAVAAFGVAGVAGVVLLMAGGLVAARRHDELALLRARGGSVAGVAGRLLGETAVPVLPAAAAGCALAFAAVPEGRALPSVWAAAAVAVVACGALPARAAFAHRRVRVHGGRADAGRAGRSRGRVVAELTALVLAVGAVAALRRDGAGGSGAGGSGAAATAGGGAGAGGVDVLASAAPLLVALIATLLLVRLLPLPLRLAARWAARRRGPVAFLALARAGRAGGGGALPLLALVAALTTAAFGGSVPAGVADARDRASLAAVGADARVDGDPLPEGAAGAVRRVAGVTDVAAVRRSYDLELRERDTGGVGAVTLLAVEAESYARLAARTGLGAFGADALRAPPGAGGSGVLPAVASPGVAALLGGDAVLVGPAEAPFTVRVAAVREVTPGAASGGEFLVVDAAGLPGGAARAPTTLLVSGSSLSGAALRAAAGAPGADAPEVALRAAVRAGFTDSPAQRGAELVYVAAVAAGAAYAAVALLLALVRAAPERVALLARLRTMGLTRRQGRGLLVVESLPLALAAAGGGVLAGWAAVALLGPGIDLTATALGGRSAAGVPGPVTPAADPWSLLLPAAAVVALAVAASAAQAWAATGRTTTELRAGDTR</sequence>
<keyword evidence="3 6" id="KW-0812">Transmembrane</keyword>